<dbReference type="Gene3D" id="3.30.110.10">
    <property type="entry name" value="Translation initiation factor 3 (IF-3), C-terminal domain"/>
    <property type="match status" value="1"/>
</dbReference>
<evidence type="ECO:0000259" key="6">
    <source>
        <dbReference type="Pfam" id="PF05198"/>
    </source>
</evidence>
<dbReference type="Gene3D" id="3.10.20.80">
    <property type="entry name" value="Translation initiation factor 3 (IF-3), N-terminal domain"/>
    <property type="match status" value="1"/>
</dbReference>
<keyword evidence="8" id="KW-1185">Reference proteome</keyword>
<dbReference type="InterPro" id="IPR001288">
    <property type="entry name" value="Translation_initiation_fac_3"/>
</dbReference>
<name>A0ABQ0TQ84_9BACL</name>
<feature type="domain" description="Translation initiation factor 3 C-terminal" evidence="5">
    <location>
        <begin position="102"/>
        <end position="184"/>
    </location>
</feature>
<reference evidence="7 8" key="1">
    <citation type="submission" date="2019-06" db="EMBL/GenBank/DDBJ databases">
        <title>Whole genome shotgun sequence of Brevibacillus reuszeri NBRC 15719.</title>
        <authorList>
            <person name="Hosoyama A."/>
            <person name="Uohara A."/>
            <person name="Ohji S."/>
            <person name="Ichikawa N."/>
        </authorList>
    </citation>
    <scope>NUCLEOTIDE SEQUENCE [LARGE SCALE GENOMIC DNA]</scope>
    <source>
        <strain evidence="7 8">NBRC 15719</strain>
    </source>
</reference>
<dbReference type="PANTHER" id="PTHR10938">
    <property type="entry name" value="TRANSLATION INITIATION FACTOR IF-3"/>
    <property type="match status" value="1"/>
</dbReference>
<dbReference type="InterPro" id="IPR019814">
    <property type="entry name" value="Translation_initiation_fac_3_N"/>
</dbReference>
<comment type="caution">
    <text evidence="7">The sequence shown here is derived from an EMBL/GenBank/DDBJ whole genome shotgun (WGS) entry which is preliminary data.</text>
</comment>
<dbReference type="InterPro" id="IPR019815">
    <property type="entry name" value="Translation_initiation_fac_3_C"/>
</dbReference>
<sequence length="184" mass="20562">MVMLKKGGSNKNDSDERFQVIATMIMNEKIKAEEVQLTGIQGEDLGIVPTKKALQMAKELRVDLVCISLLSSPPLCQLVGSSDYKQQVNKESAKNKKVEKGVKVKEIRLSAFIEDHDYDTKKRQAERILSSGDCVQLIVRLEKKESKEAKQLVEQLVRDLSHCSKQDKGIQVSGKQVIAVLLPN</sequence>
<dbReference type="InterPro" id="IPR036787">
    <property type="entry name" value="T_IF-3_N_sf"/>
</dbReference>
<keyword evidence="3" id="KW-0648">Protein biosynthesis</keyword>
<keyword evidence="2 7" id="KW-0396">Initiation factor</keyword>
<evidence type="ECO:0000313" key="8">
    <source>
        <dbReference type="Proteomes" id="UP000319578"/>
    </source>
</evidence>
<evidence type="ECO:0000256" key="2">
    <source>
        <dbReference type="ARBA" id="ARBA00022540"/>
    </source>
</evidence>
<dbReference type="Proteomes" id="UP000319578">
    <property type="component" value="Unassembled WGS sequence"/>
</dbReference>
<evidence type="ECO:0000256" key="3">
    <source>
        <dbReference type="ARBA" id="ARBA00022917"/>
    </source>
</evidence>
<protein>
    <recommendedName>
        <fullName evidence="4">Translation initiation factor IF-3</fullName>
    </recommendedName>
</protein>
<dbReference type="Pfam" id="PF00707">
    <property type="entry name" value="IF3_C"/>
    <property type="match status" value="1"/>
</dbReference>
<accession>A0ABQ0TQ84</accession>
<evidence type="ECO:0000259" key="5">
    <source>
        <dbReference type="Pfam" id="PF00707"/>
    </source>
</evidence>
<dbReference type="SUPFAM" id="SSF54364">
    <property type="entry name" value="Translation initiation factor IF3, N-terminal domain"/>
    <property type="match status" value="1"/>
</dbReference>
<proteinExistence type="inferred from homology"/>
<feature type="domain" description="Translation initiation factor 3 N-terminal" evidence="6">
    <location>
        <begin position="26"/>
        <end position="94"/>
    </location>
</feature>
<dbReference type="Pfam" id="PF05198">
    <property type="entry name" value="IF3_N"/>
    <property type="match status" value="1"/>
</dbReference>
<organism evidence="7 8">
    <name type="scientific">Brevibacillus reuszeri</name>
    <dbReference type="NCBI Taxonomy" id="54915"/>
    <lineage>
        <taxon>Bacteria</taxon>
        <taxon>Bacillati</taxon>
        <taxon>Bacillota</taxon>
        <taxon>Bacilli</taxon>
        <taxon>Bacillales</taxon>
        <taxon>Paenibacillaceae</taxon>
        <taxon>Brevibacillus</taxon>
    </lineage>
</organism>
<evidence type="ECO:0000256" key="4">
    <source>
        <dbReference type="NCBIfam" id="TIGR00168"/>
    </source>
</evidence>
<evidence type="ECO:0000256" key="1">
    <source>
        <dbReference type="ARBA" id="ARBA00005439"/>
    </source>
</evidence>
<dbReference type="EMBL" id="BJON01000015">
    <property type="protein sequence ID" value="GED70110.1"/>
    <property type="molecule type" value="Genomic_DNA"/>
</dbReference>
<evidence type="ECO:0000313" key="7">
    <source>
        <dbReference type="EMBL" id="GED70110.1"/>
    </source>
</evidence>
<gene>
    <name evidence="7" type="primary">infC_2</name>
    <name evidence="7" type="ORF">BRE01_38120</name>
</gene>
<dbReference type="NCBIfam" id="TIGR00168">
    <property type="entry name" value="infC"/>
    <property type="match status" value="1"/>
</dbReference>
<comment type="similarity">
    <text evidence="1">Belongs to the IF-3 family.</text>
</comment>
<dbReference type="GO" id="GO:0003743">
    <property type="term" value="F:translation initiation factor activity"/>
    <property type="evidence" value="ECO:0007669"/>
    <property type="project" value="UniProtKB-KW"/>
</dbReference>
<dbReference type="InterPro" id="IPR036788">
    <property type="entry name" value="T_IF-3_C_sf"/>
</dbReference>
<dbReference type="PANTHER" id="PTHR10938:SF0">
    <property type="entry name" value="TRANSLATION INITIATION FACTOR IF-3, MITOCHONDRIAL"/>
    <property type="match status" value="1"/>
</dbReference>
<dbReference type="SUPFAM" id="SSF55200">
    <property type="entry name" value="Translation initiation factor IF3, C-terminal domain"/>
    <property type="match status" value="1"/>
</dbReference>